<sequence length="198" mass="22274">MFLKIFLLQNWQPTAYRLLFAVFSSLFFLSGVYASPGAHGPNGEHLDTTKQVLVSNIPKFESFTETFELVGELSENQLLIYLHDFKSNAPIPGASIEIELGDLSASATYSAQMNAYSLSNEAIVTLLNQRGTHEIVLTIMTEDLGDLLVAYLENEAPLMVKENHNTAHHHETPWWSIAIGLMVFVIGFWIGRQFKERK</sequence>
<dbReference type="RefSeq" id="WP_211009344.1">
    <property type="nucleotide sequence ID" value="NZ_JASJUT010000001.1"/>
</dbReference>
<keyword evidence="3" id="KW-1185">Reference proteome</keyword>
<name>A0ABT7EG44_9GAMM</name>
<accession>A0ABT7EG44</accession>
<dbReference type="EMBL" id="JASJUT010000001">
    <property type="protein sequence ID" value="MDK2593944.1"/>
    <property type="molecule type" value="Genomic_DNA"/>
</dbReference>
<protein>
    <submittedName>
        <fullName evidence="2">Uncharacterized protein</fullName>
    </submittedName>
</protein>
<evidence type="ECO:0000313" key="2">
    <source>
        <dbReference type="EMBL" id="MDK2593944.1"/>
    </source>
</evidence>
<evidence type="ECO:0000256" key="1">
    <source>
        <dbReference type="SAM" id="Phobius"/>
    </source>
</evidence>
<proteinExistence type="predicted"/>
<keyword evidence="1" id="KW-0812">Transmembrane</keyword>
<feature type="transmembrane region" description="Helical" evidence="1">
    <location>
        <begin position="173"/>
        <end position="191"/>
    </location>
</feature>
<keyword evidence="1" id="KW-0472">Membrane</keyword>
<gene>
    <name evidence="2" type="ORF">QNM18_02540</name>
</gene>
<evidence type="ECO:0000313" key="3">
    <source>
        <dbReference type="Proteomes" id="UP001231915"/>
    </source>
</evidence>
<keyword evidence="1" id="KW-1133">Transmembrane helix</keyword>
<reference evidence="2 3" key="1">
    <citation type="submission" date="2023-05" db="EMBL/GenBank/DDBJ databases">
        <title>Pseudoalteromonas ardens sp. nov., Pseudoalteromonas obscura sp. nov., and Pseudoalteromonas umbrosa sp. nov., isolated from the coral Montipora capitata.</title>
        <authorList>
            <person name="Thomas E.M."/>
            <person name="Smith E.M."/>
            <person name="Papke E."/>
            <person name="Shlafstein M.D."/>
            <person name="Oline D.K."/>
            <person name="Videau P."/>
            <person name="Saw J.H."/>
            <person name="Strangman W.K."/>
            <person name="Ushijima B."/>
        </authorList>
    </citation>
    <scope>NUCLEOTIDE SEQUENCE [LARGE SCALE GENOMIC DNA]</scope>
    <source>
        <strain evidence="2 3">P94</strain>
    </source>
</reference>
<dbReference type="Proteomes" id="UP001231915">
    <property type="component" value="Unassembled WGS sequence"/>
</dbReference>
<organism evidence="2 3">
    <name type="scientific">Pseudoalteromonas obscura</name>
    <dbReference type="NCBI Taxonomy" id="3048491"/>
    <lineage>
        <taxon>Bacteria</taxon>
        <taxon>Pseudomonadati</taxon>
        <taxon>Pseudomonadota</taxon>
        <taxon>Gammaproteobacteria</taxon>
        <taxon>Alteromonadales</taxon>
        <taxon>Pseudoalteromonadaceae</taxon>
        <taxon>Pseudoalteromonas</taxon>
    </lineage>
</organism>
<comment type="caution">
    <text evidence="2">The sequence shown here is derived from an EMBL/GenBank/DDBJ whole genome shotgun (WGS) entry which is preliminary data.</text>
</comment>